<organism evidence="1 2">
    <name type="scientific">Jannaschia pohangensis</name>
    <dbReference type="NCBI Taxonomy" id="390807"/>
    <lineage>
        <taxon>Bacteria</taxon>
        <taxon>Pseudomonadati</taxon>
        <taxon>Pseudomonadota</taxon>
        <taxon>Alphaproteobacteria</taxon>
        <taxon>Rhodobacterales</taxon>
        <taxon>Roseobacteraceae</taxon>
        <taxon>Jannaschia</taxon>
    </lineage>
</organism>
<sequence>MTQIEWLTGEALGLAVRGDPEVAREVATYFDLRNPGARHILMHERGLPQIFVHFPGLRQIGLWMHPDLRGYGLSRAFCSTCLGQITDRPLFAMVDAGGASATTLAACGFRRMGRSGPREVLTLT</sequence>
<gene>
    <name evidence="1" type="ORF">SAMN04488095_3251</name>
</gene>
<dbReference type="Proteomes" id="UP000199110">
    <property type="component" value="Unassembled WGS sequence"/>
</dbReference>
<accession>A0A1I3SUI6</accession>
<dbReference type="STRING" id="390807.SAMN04488095_3251"/>
<evidence type="ECO:0008006" key="3">
    <source>
        <dbReference type="Google" id="ProtNLM"/>
    </source>
</evidence>
<evidence type="ECO:0000313" key="1">
    <source>
        <dbReference type="EMBL" id="SFJ61211.1"/>
    </source>
</evidence>
<dbReference type="RefSeq" id="WP_139212396.1">
    <property type="nucleotide sequence ID" value="NZ_FORA01000004.1"/>
</dbReference>
<dbReference type="OrthoDB" id="5241264at2"/>
<keyword evidence="2" id="KW-1185">Reference proteome</keyword>
<dbReference type="EMBL" id="FORA01000004">
    <property type="protein sequence ID" value="SFJ61211.1"/>
    <property type="molecule type" value="Genomic_DNA"/>
</dbReference>
<evidence type="ECO:0000313" key="2">
    <source>
        <dbReference type="Proteomes" id="UP000199110"/>
    </source>
</evidence>
<name>A0A1I3SUI6_9RHOB</name>
<reference evidence="1 2" key="1">
    <citation type="submission" date="2016-10" db="EMBL/GenBank/DDBJ databases">
        <authorList>
            <person name="de Groot N.N."/>
        </authorList>
    </citation>
    <scope>NUCLEOTIDE SEQUENCE [LARGE SCALE GENOMIC DNA]</scope>
    <source>
        <strain evidence="1 2">DSM 19073</strain>
    </source>
</reference>
<protein>
    <recommendedName>
        <fullName evidence="3">N-acetyltransferase domain-containing protein</fullName>
    </recommendedName>
</protein>
<proteinExistence type="predicted"/>
<dbReference type="AlphaFoldDB" id="A0A1I3SUI6"/>